<comment type="caution">
    <text evidence="4">The sequence shown here is derived from an EMBL/GenBank/DDBJ whole genome shotgun (WGS) entry which is preliminary data.</text>
</comment>
<evidence type="ECO:0000313" key="4">
    <source>
        <dbReference type="EMBL" id="KAJ8320313.1"/>
    </source>
</evidence>
<dbReference type="Proteomes" id="UP001217089">
    <property type="component" value="Unassembled WGS sequence"/>
</dbReference>
<dbReference type="EMBL" id="JARBDR010000141">
    <property type="protein sequence ID" value="KAJ8320313.1"/>
    <property type="molecule type" value="Genomic_DNA"/>
</dbReference>
<reference evidence="4 5" key="1">
    <citation type="submission" date="2022-12" db="EMBL/GenBank/DDBJ databases">
        <title>Chromosome-level genome of Tegillarca granosa.</title>
        <authorList>
            <person name="Kim J."/>
        </authorList>
    </citation>
    <scope>NUCLEOTIDE SEQUENCE [LARGE SCALE GENOMIC DNA]</scope>
    <source>
        <strain evidence="4">Teg-2019</strain>
        <tissue evidence="4">Adductor muscle</tissue>
    </source>
</reference>
<feature type="transmembrane region" description="Helical" evidence="2">
    <location>
        <begin position="14"/>
        <end position="35"/>
    </location>
</feature>
<feature type="coiled-coil region" evidence="1">
    <location>
        <begin position="240"/>
        <end position="274"/>
    </location>
</feature>
<sequence length="343" mass="39248">MVIAIMAEEGVTCIAKLLCIIGIIGVLMMIILLPLSFGDIEYYQYGFMKQKSTGTVFLDKVYANGKHLIGPDAEFKTFQADAHYVTLEKIRAFTSDRLEVQITVHYQYFLRKEDLPKLHRRFDVFYKDVMRTSGVDAVKGSITVFEKGQLISDRQKVEETIYKAVRERLGGTCCRQNCNSWLHACDPDCKERSLCTPEFEGLFADVKYFHMGEVYIPQVVKQQYLRTLTLKEDAEKEKLLQNATVERKKTQSKVQKIKNEAAEIKEQAAAQSKLIKVTSEANYTAIVETARSQGLNLLYTYLNITDQEHKNSFDYLRTLRSLDNVHLTVDFQQRIVGSMGSGK</sequence>
<evidence type="ECO:0000259" key="3">
    <source>
        <dbReference type="Pfam" id="PF01145"/>
    </source>
</evidence>
<organism evidence="4 5">
    <name type="scientific">Tegillarca granosa</name>
    <name type="common">Malaysian cockle</name>
    <name type="synonym">Anadara granosa</name>
    <dbReference type="NCBI Taxonomy" id="220873"/>
    <lineage>
        <taxon>Eukaryota</taxon>
        <taxon>Metazoa</taxon>
        <taxon>Spiralia</taxon>
        <taxon>Lophotrochozoa</taxon>
        <taxon>Mollusca</taxon>
        <taxon>Bivalvia</taxon>
        <taxon>Autobranchia</taxon>
        <taxon>Pteriomorphia</taxon>
        <taxon>Arcoida</taxon>
        <taxon>Arcoidea</taxon>
        <taxon>Arcidae</taxon>
        <taxon>Tegillarca</taxon>
    </lineage>
</organism>
<keyword evidence="2" id="KW-0472">Membrane</keyword>
<feature type="domain" description="Band 7" evidence="3">
    <location>
        <begin position="58"/>
        <end position="170"/>
    </location>
</feature>
<keyword evidence="5" id="KW-1185">Reference proteome</keyword>
<dbReference type="InterPro" id="IPR001107">
    <property type="entry name" value="Band_7"/>
</dbReference>
<evidence type="ECO:0000256" key="1">
    <source>
        <dbReference type="SAM" id="Coils"/>
    </source>
</evidence>
<keyword evidence="1" id="KW-0175">Coiled coil</keyword>
<evidence type="ECO:0000256" key="2">
    <source>
        <dbReference type="SAM" id="Phobius"/>
    </source>
</evidence>
<gene>
    <name evidence="4" type="ORF">KUTeg_001900</name>
</gene>
<protein>
    <recommendedName>
        <fullName evidence="3">Band 7 domain-containing protein</fullName>
    </recommendedName>
</protein>
<keyword evidence="2" id="KW-0812">Transmembrane</keyword>
<evidence type="ECO:0000313" key="5">
    <source>
        <dbReference type="Proteomes" id="UP001217089"/>
    </source>
</evidence>
<accession>A0ABQ9FST2</accession>
<name>A0ABQ9FST2_TEGGR</name>
<dbReference type="Pfam" id="PF01145">
    <property type="entry name" value="Band_7"/>
    <property type="match status" value="1"/>
</dbReference>
<keyword evidence="2" id="KW-1133">Transmembrane helix</keyword>
<proteinExistence type="predicted"/>